<keyword evidence="8 13" id="KW-0547">Nucleotide-binding</keyword>
<evidence type="ECO:0000256" key="8">
    <source>
        <dbReference type="ARBA" id="ARBA00022741"/>
    </source>
</evidence>
<dbReference type="InterPro" id="IPR027417">
    <property type="entry name" value="P-loop_NTPase"/>
</dbReference>
<evidence type="ECO:0000313" key="14">
    <source>
        <dbReference type="EMBL" id="XCJ81256.1"/>
    </source>
</evidence>
<dbReference type="RefSeq" id="WP_353982014.1">
    <property type="nucleotide sequence ID" value="NZ_CP159578.1"/>
</dbReference>
<dbReference type="HAMAP" id="MF_00409">
    <property type="entry name" value="LpxK"/>
    <property type="match status" value="1"/>
</dbReference>
<evidence type="ECO:0000256" key="2">
    <source>
        <dbReference type="ARBA" id="ARBA00004870"/>
    </source>
</evidence>
<comment type="pathway">
    <text evidence="2 13">Glycolipid biosynthesis; lipid IV(A) biosynthesis; lipid IV(A) from (3R)-3-hydroxytetradecanoyl-[acyl-carrier-protein] and UDP-N-acetyl-alpha-D-glucosamine: step 6/6.</text>
</comment>
<dbReference type="NCBIfam" id="TIGR00682">
    <property type="entry name" value="lpxK"/>
    <property type="match status" value="1"/>
</dbReference>
<evidence type="ECO:0000256" key="13">
    <source>
        <dbReference type="HAMAP-Rule" id="MF_00409"/>
    </source>
</evidence>
<accession>A0AB74UB92</accession>
<reference evidence="14" key="1">
    <citation type="submission" date="2024-06" db="EMBL/GenBank/DDBJ databases">
        <title>Complete genome of Salinicola endophyticus HNIBRBA4755.</title>
        <authorList>
            <person name="Shin S.Y."/>
            <person name="Kang H."/>
            <person name="Song J."/>
        </authorList>
    </citation>
    <scope>NUCLEOTIDE SEQUENCE</scope>
    <source>
        <strain evidence="14">HNIBRBA4755</strain>
    </source>
</reference>
<sequence>MTPLERAWYQGAPWLWLLQPLEALYRGAVRRRRAAYRQGRRGVWQPPVPLVVVGNLSVGGTGKSPLVAWLAEWLVAQGWRPGIVSRGYGGKAPAYPLLVDAETPVAHSGDEPLMLAQQSGVAVAVDPRRPRAAQTLIETCGCNVLLADDGLQHYALGRTLEVAVVDGERGFGNRHCLPRGPLREPLERLAAVDALIGNGGLDPLSESDAPGVPRFAMQVRPRAWRHLLSGATQPIETPPFAIDAPVEALAGIGHPQRFFDTLTALGVEHRAHRFADHHAFSATDLPAGDRPIVMTAKDGVKCRDFADQRCWVLDVIAAPDAGFERWWTARVEQWQRPS</sequence>
<name>A0AB74UB92_9GAMM</name>
<evidence type="ECO:0000256" key="10">
    <source>
        <dbReference type="ARBA" id="ARBA00022840"/>
    </source>
</evidence>
<comment type="function">
    <text evidence="1 13">Transfers the gamma-phosphate of ATP to the 4'-position of a tetraacyldisaccharide 1-phosphate intermediate (termed DS-1-P) to form tetraacyldisaccharide 1,4'-bis-phosphate (lipid IVA).</text>
</comment>
<keyword evidence="10 13" id="KW-0067">ATP-binding</keyword>
<organism evidence="14">
    <name type="scientific">Salinicola endophyticus</name>
    <dbReference type="NCBI Taxonomy" id="1949083"/>
    <lineage>
        <taxon>Bacteria</taxon>
        <taxon>Pseudomonadati</taxon>
        <taxon>Pseudomonadota</taxon>
        <taxon>Gammaproteobacteria</taxon>
        <taxon>Oceanospirillales</taxon>
        <taxon>Halomonadaceae</taxon>
        <taxon>Salinicola</taxon>
    </lineage>
</organism>
<dbReference type="AlphaFoldDB" id="A0AB74UB92"/>
<proteinExistence type="inferred from homology"/>
<comment type="catalytic activity">
    <reaction evidence="13">
        <text>a lipid A disaccharide + ATP = a lipid IVA + ADP + H(+)</text>
        <dbReference type="Rhea" id="RHEA:67840"/>
        <dbReference type="ChEBI" id="CHEBI:15378"/>
        <dbReference type="ChEBI" id="CHEBI:30616"/>
        <dbReference type="ChEBI" id="CHEBI:176343"/>
        <dbReference type="ChEBI" id="CHEBI:176425"/>
        <dbReference type="ChEBI" id="CHEBI:456216"/>
        <dbReference type="EC" id="2.7.1.130"/>
    </reaction>
</comment>
<dbReference type="GO" id="GO:0005524">
    <property type="term" value="F:ATP binding"/>
    <property type="evidence" value="ECO:0007669"/>
    <property type="project" value="UniProtKB-UniRule"/>
</dbReference>
<evidence type="ECO:0000256" key="3">
    <source>
        <dbReference type="ARBA" id="ARBA00012071"/>
    </source>
</evidence>
<keyword evidence="9 13" id="KW-0418">Kinase</keyword>
<keyword evidence="6 13" id="KW-0441">Lipid A biosynthesis</keyword>
<dbReference type="GO" id="GO:0009029">
    <property type="term" value="F:lipid-A 4'-kinase activity"/>
    <property type="evidence" value="ECO:0007669"/>
    <property type="project" value="UniProtKB-UniRule"/>
</dbReference>
<dbReference type="EMBL" id="CP159578">
    <property type="protein sequence ID" value="XCJ81256.1"/>
    <property type="molecule type" value="Genomic_DNA"/>
</dbReference>
<evidence type="ECO:0000256" key="1">
    <source>
        <dbReference type="ARBA" id="ARBA00002274"/>
    </source>
</evidence>
<keyword evidence="11 13" id="KW-0443">Lipid metabolism</keyword>
<dbReference type="Pfam" id="PF02606">
    <property type="entry name" value="LpxK"/>
    <property type="match status" value="1"/>
</dbReference>
<dbReference type="SUPFAM" id="SSF52540">
    <property type="entry name" value="P-loop containing nucleoside triphosphate hydrolases"/>
    <property type="match status" value="1"/>
</dbReference>
<evidence type="ECO:0000256" key="7">
    <source>
        <dbReference type="ARBA" id="ARBA00022679"/>
    </source>
</evidence>
<protein>
    <recommendedName>
        <fullName evidence="4 13">Tetraacyldisaccharide 4'-kinase</fullName>
        <ecNumber evidence="3 13">2.7.1.130</ecNumber>
    </recommendedName>
    <alternativeName>
        <fullName evidence="12 13">Lipid A 4'-kinase</fullName>
    </alternativeName>
</protein>
<dbReference type="GO" id="GO:0009244">
    <property type="term" value="P:lipopolysaccharide core region biosynthetic process"/>
    <property type="evidence" value="ECO:0007669"/>
    <property type="project" value="TreeGrafter"/>
</dbReference>
<evidence type="ECO:0000256" key="11">
    <source>
        <dbReference type="ARBA" id="ARBA00023098"/>
    </source>
</evidence>
<gene>
    <name evidence="13 14" type="primary">lpxK</name>
    <name evidence="14" type="ORF">ABV408_08770</name>
</gene>
<keyword evidence="5 13" id="KW-0444">Lipid biosynthesis</keyword>
<evidence type="ECO:0000256" key="4">
    <source>
        <dbReference type="ARBA" id="ARBA00016436"/>
    </source>
</evidence>
<evidence type="ECO:0000256" key="6">
    <source>
        <dbReference type="ARBA" id="ARBA00022556"/>
    </source>
</evidence>
<dbReference type="GO" id="GO:0009245">
    <property type="term" value="P:lipid A biosynthetic process"/>
    <property type="evidence" value="ECO:0007669"/>
    <property type="project" value="UniProtKB-UniRule"/>
</dbReference>
<keyword evidence="7 13" id="KW-0808">Transferase</keyword>
<dbReference type="PANTHER" id="PTHR42724:SF1">
    <property type="entry name" value="TETRAACYLDISACCHARIDE 4'-KINASE, MITOCHONDRIAL-RELATED"/>
    <property type="match status" value="1"/>
</dbReference>
<comment type="similarity">
    <text evidence="13">Belongs to the LpxK family.</text>
</comment>
<comment type="caution">
    <text evidence="13">Lacks conserved residue(s) required for the propagation of feature annotation.</text>
</comment>
<evidence type="ECO:0000256" key="12">
    <source>
        <dbReference type="ARBA" id="ARBA00029757"/>
    </source>
</evidence>
<dbReference type="GO" id="GO:0005886">
    <property type="term" value="C:plasma membrane"/>
    <property type="evidence" value="ECO:0007669"/>
    <property type="project" value="TreeGrafter"/>
</dbReference>
<dbReference type="PANTHER" id="PTHR42724">
    <property type="entry name" value="TETRAACYLDISACCHARIDE 4'-KINASE"/>
    <property type="match status" value="1"/>
</dbReference>
<evidence type="ECO:0000256" key="5">
    <source>
        <dbReference type="ARBA" id="ARBA00022516"/>
    </source>
</evidence>
<evidence type="ECO:0000256" key="9">
    <source>
        <dbReference type="ARBA" id="ARBA00022777"/>
    </source>
</evidence>
<dbReference type="InterPro" id="IPR003758">
    <property type="entry name" value="LpxK"/>
</dbReference>
<dbReference type="EC" id="2.7.1.130" evidence="3 13"/>